<evidence type="ECO:0000256" key="2">
    <source>
        <dbReference type="ARBA" id="ARBA00008300"/>
    </source>
</evidence>
<evidence type="ECO:0000256" key="1">
    <source>
        <dbReference type="ARBA" id="ARBA00004502"/>
    </source>
</evidence>
<evidence type="ECO:0000256" key="5">
    <source>
        <dbReference type="SAM" id="Phobius"/>
    </source>
</evidence>
<dbReference type="GO" id="GO:0005811">
    <property type="term" value="C:lipid droplet"/>
    <property type="evidence" value="ECO:0007669"/>
    <property type="project" value="UniProtKB-SubCell"/>
</dbReference>
<evidence type="ECO:0000313" key="7">
    <source>
        <dbReference type="Proteomes" id="UP000241890"/>
    </source>
</evidence>
<comment type="similarity">
    <text evidence="2">Belongs to the AB hydrolase superfamily. LDAH family.</text>
</comment>
<dbReference type="PANTHER" id="PTHR13390">
    <property type="entry name" value="LIPASE"/>
    <property type="match status" value="1"/>
</dbReference>
<dbReference type="Proteomes" id="UP000241890">
    <property type="component" value="Unassembled WGS sequence"/>
</dbReference>
<keyword evidence="4 6" id="KW-0378">Hydrolase</keyword>
<dbReference type="InterPro" id="IPR019363">
    <property type="entry name" value="LDAH"/>
</dbReference>
<gene>
    <name evidence="6" type="ORF">FCC1311_098861</name>
</gene>
<keyword evidence="5" id="KW-1133">Transmembrane helix</keyword>
<dbReference type="SUPFAM" id="SSF53474">
    <property type="entry name" value="alpha/beta-Hydrolases"/>
    <property type="match status" value="1"/>
</dbReference>
<organism evidence="6 7">
    <name type="scientific">Hondaea fermentalgiana</name>
    <dbReference type="NCBI Taxonomy" id="2315210"/>
    <lineage>
        <taxon>Eukaryota</taxon>
        <taxon>Sar</taxon>
        <taxon>Stramenopiles</taxon>
        <taxon>Bigyra</taxon>
        <taxon>Labyrinthulomycetes</taxon>
        <taxon>Thraustochytrida</taxon>
        <taxon>Thraustochytriidae</taxon>
        <taxon>Hondaea</taxon>
    </lineage>
</organism>
<dbReference type="GO" id="GO:0016298">
    <property type="term" value="F:lipase activity"/>
    <property type="evidence" value="ECO:0007669"/>
    <property type="project" value="InterPro"/>
</dbReference>
<evidence type="ECO:0000256" key="4">
    <source>
        <dbReference type="ARBA" id="ARBA00022801"/>
    </source>
</evidence>
<keyword evidence="5" id="KW-0812">Transmembrane</keyword>
<dbReference type="GO" id="GO:0019915">
    <property type="term" value="P:lipid storage"/>
    <property type="evidence" value="ECO:0007669"/>
    <property type="project" value="InterPro"/>
</dbReference>
<feature type="transmembrane region" description="Helical" evidence="5">
    <location>
        <begin position="12"/>
        <end position="29"/>
    </location>
</feature>
<comment type="subcellular location">
    <subcellularLocation>
        <location evidence="1">Lipid droplet</location>
    </subcellularLocation>
</comment>
<keyword evidence="3" id="KW-0551">Lipid droplet</keyword>
<dbReference type="PANTHER" id="PTHR13390:SF0">
    <property type="entry name" value="LIPID DROPLET-ASSOCIATED HYDROLASE"/>
    <property type="match status" value="1"/>
</dbReference>
<dbReference type="Gene3D" id="3.40.50.1820">
    <property type="entry name" value="alpha/beta hydrolase"/>
    <property type="match status" value="1"/>
</dbReference>
<comment type="caution">
    <text evidence="6">The sequence shown here is derived from an EMBL/GenBank/DDBJ whole genome shotgun (WGS) entry which is preliminary data.</text>
</comment>
<name>A0A2R5GCV6_9STRA</name>
<keyword evidence="7" id="KW-1185">Reference proteome</keyword>
<accession>A0A2R5GCV6</accession>
<protein>
    <submittedName>
        <fullName evidence="6">Lipid droplet-associated hydrolase</fullName>
    </submittedName>
</protein>
<reference evidence="6 7" key="1">
    <citation type="submission" date="2017-12" db="EMBL/GenBank/DDBJ databases">
        <title>Sequencing, de novo assembly and annotation of complete genome of a new Thraustochytrid species, strain FCC1311.</title>
        <authorList>
            <person name="Sedici K."/>
            <person name="Godart F."/>
            <person name="Aiese Cigliano R."/>
            <person name="Sanseverino W."/>
            <person name="Barakat M."/>
            <person name="Ortet P."/>
            <person name="Marechal E."/>
            <person name="Cagnac O."/>
            <person name="Amato A."/>
        </authorList>
    </citation>
    <scope>NUCLEOTIDE SEQUENCE [LARGE SCALE GENOMIC DNA]</scope>
</reference>
<proteinExistence type="inferred from homology"/>
<dbReference type="OrthoDB" id="448051at2759"/>
<sequence>MGVADDAVRLTQTFAATVVAALAALLAAVRQRLRLGPVPQAKSATRFADTEQRAIEDEAAVRRGVPAKVDGRVLEADMVHLDAGVASRKVFIFFPGNPGLVDFYLTMLREIFRRNKGSVHVVAIGHAGHSAWTPGDHQPIGYQAQIQHKVQVLRQEISWFEDADAQVMIAGHSVGARVGLEVMHALPAVKWVRYIGICPTVMYIGQSPNGTKLSPLLANSWLRTLAYLVLHPVSALVMLLPFGVKHAVVKSIMRKDCPGVDDHFVGHGLKLVHPTVVQNVLHMANDEMQEILDVTHFQDTILNPHMSKMTFVLSPIDRWCHHEIVERMRKAFVGAHFHVLPDSVTHAFCLSHENINLVVDAVQTALGRDDGASPSSS</sequence>
<dbReference type="InterPro" id="IPR029058">
    <property type="entry name" value="AB_hydrolase_fold"/>
</dbReference>
<dbReference type="AlphaFoldDB" id="A0A2R5GCV6"/>
<dbReference type="Pfam" id="PF10230">
    <property type="entry name" value="LIDHydrolase"/>
    <property type="match status" value="1"/>
</dbReference>
<evidence type="ECO:0000313" key="6">
    <source>
        <dbReference type="EMBL" id="GBG25604.1"/>
    </source>
</evidence>
<evidence type="ECO:0000256" key="3">
    <source>
        <dbReference type="ARBA" id="ARBA00022677"/>
    </source>
</evidence>
<dbReference type="InParanoid" id="A0A2R5GCV6"/>
<dbReference type="EMBL" id="BEYU01000013">
    <property type="protein sequence ID" value="GBG25604.1"/>
    <property type="molecule type" value="Genomic_DNA"/>
</dbReference>
<keyword evidence="5" id="KW-0472">Membrane</keyword>